<keyword evidence="2" id="KW-1185">Reference proteome</keyword>
<dbReference type="EMBL" id="JAPHNI010000176">
    <property type="protein sequence ID" value="KAJ8114756.1"/>
    <property type="molecule type" value="Genomic_DNA"/>
</dbReference>
<sequence length="435" mass="47825">MDDIHAPTVSSGPTSGGYTNGVPKEQLSLQELIAEKDRVEAELKALGQVLDSHGVNMNTGLTTFDGFPRSDIDVPQIRTTRARIIRLKNDYKDLMSRIEKGLHEHHARLAEQAQNNPSAANQVQTGQRAPPAALEAPFAKVNSVVAGSPADEAGLRVGDSITKFGWVDWTNNERLGRVAEAVSQNEGIPIAVKALRPSSSGGPFCASHHTYPTTQQTATMAEASAVPTFKLVLVGDGGTGKTTFVKRHLTGEFEKKYIATLGVEVHPLGFTTNLGQIQFDVWDTAGQEKFGGLRDGYYINGQCGIIMFDVTSRITYKNVPNWHRDLVRVCENIPIVLTGNKVDVKERKVKAKSITFHRKKNLQYYDISAKSNYNFEKPFLWLARKLVGNQTLDFVAAPALAPPEVQVDQAVLEQYQKEMQDAAQMPLPDEDDADL</sequence>
<name>A0ACC2IHW4_9PLEO</name>
<gene>
    <name evidence="1" type="ORF">OPT61_g3439</name>
</gene>
<proteinExistence type="predicted"/>
<reference evidence="1" key="1">
    <citation type="submission" date="2022-11" db="EMBL/GenBank/DDBJ databases">
        <title>Genome Sequence of Boeremia exigua.</title>
        <authorList>
            <person name="Buettner E."/>
        </authorList>
    </citation>
    <scope>NUCLEOTIDE SEQUENCE</scope>
    <source>
        <strain evidence="1">CU02</strain>
    </source>
</reference>
<accession>A0ACC2IHW4</accession>
<dbReference type="Proteomes" id="UP001153331">
    <property type="component" value="Unassembled WGS sequence"/>
</dbReference>
<protein>
    <submittedName>
        <fullName evidence="1">Uncharacterized protein</fullName>
    </submittedName>
</protein>
<evidence type="ECO:0000313" key="2">
    <source>
        <dbReference type="Proteomes" id="UP001153331"/>
    </source>
</evidence>
<organism evidence="1 2">
    <name type="scientific">Boeremia exigua</name>
    <dbReference type="NCBI Taxonomy" id="749465"/>
    <lineage>
        <taxon>Eukaryota</taxon>
        <taxon>Fungi</taxon>
        <taxon>Dikarya</taxon>
        <taxon>Ascomycota</taxon>
        <taxon>Pezizomycotina</taxon>
        <taxon>Dothideomycetes</taxon>
        <taxon>Pleosporomycetidae</taxon>
        <taxon>Pleosporales</taxon>
        <taxon>Pleosporineae</taxon>
        <taxon>Didymellaceae</taxon>
        <taxon>Boeremia</taxon>
    </lineage>
</organism>
<comment type="caution">
    <text evidence="1">The sequence shown here is derived from an EMBL/GenBank/DDBJ whole genome shotgun (WGS) entry which is preliminary data.</text>
</comment>
<evidence type="ECO:0000313" key="1">
    <source>
        <dbReference type="EMBL" id="KAJ8114756.1"/>
    </source>
</evidence>